<evidence type="ECO:0000256" key="2">
    <source>
        <dbReference type="SAM" id="MobiDB-lite"/>
    </source>
</evidence>
<sequence>MAPTATTRAKTSAAAKEKKEKVFHPASRKAGQLARHAIRKGKLGNLATKRTQKHNTLADLYGFFFHAIPDEGVLSLEDLHHIIRDIWLTRFDDELEAEKSARRKGRPKSAKEVKLEELKLREAEIYRTGMEVIDLTHPPTVELFRRWDQKEVAFVQLLRFIRINSTNPDVVVVSRPGKHASIVESTATPEGEAMDVTEETRQNTPSTMLREPLSRFSSTMMTMDDVPR</sequence>
<gene>
    <name evidence="3" type="ORF">CVT26_008059</name>
</gene>
<evidence type="ECO:0000313" key="4">
    <source>
        <dbReference type="Proteomes" id="UP000284706"/>
    </source>
</evidence>
<dbReference type="AlphaFoldDB" id="A0A409YJL4"/>
<evidence type="ECO:0008006" key="5">
    <source>
        <dbReference type="Google" id="ProtNLM"/>
    </source>
</evidence>
<dbReference type="InterPro" id="IPR021346">
    <property type="entry name" value="Tma16"/>
</dbReference>
<dbReference type="GO" id="GO:0005634">
    <property type="term" value="C:nucleus"/>
    <property type="evidence" value="ECO:0007669"/>
    <property type="project" value="TreeGrafter"/>
</dbReference>
<dbReference type="OrthoDB" id="270284at2759"/>
<dbReference type="STRING" id="231916.A0A409YJL4"/>
<dbReference type="Proteomes" id="UP000284706">
    <property type="component" value="Unassembled WGS sequence"/>
</dbReference>
<reference evidence="3 4" key="1">
    <citation type="journal article" date="2018" name="Evol. Lett.">
        <title>Horizontal gene cluster transfer increased hallucinogenic mushroom diversity.</title>
        <authorList>
            <person name="Reynolds H.T."/>
            <person name="Vijayakumar V."/>
            <person name="Gluck-Thaler E."/>
            <person name="Korotkin H.B."/>
            <person name="Matheny P.B."/>
            <person name="Slot J.C."/>
        </authorList>
    </citation>
    <scope>NUCLEOTIDE SEQUENCE [LARGE SCALE GENOMIC DNA]</scope>
    <source>
        <strain evidence="3 4">SRW20</strain>
    </source>
</reference>
<protein>
    <recommendedName>
        <fullName evidence="5">Translation machinery-associated protein 16</fullName>
    </recommendedName>
</protein>
<feature type="region of interest" description="Disordered" evidence="2">
    <location>
        <begin position="187"/>
        <end position="207"/>
    </location>
</feature>
<keyword evidence="4" id="KW-1185">Reference proteome</keyword>
<dbReference type="InterPro" id="IPR038356">
    <property type="entry name" value="Tma16_sf"/>
</dbReference>
<evidence type="ECO:0000313" key="3">
    <source>
        <dbReference type="EMBL" id="PPR03211.1"/>
    </source>
</evidence>
<dbReference type="Pfam" id="PF11176">
    <property type="entry name" value="Tma16"/>
    <property type="match status" value="1"/>
</dbReference>
<organism evidence="3 4">
    <name type="scientific">Gymnopilus dilepis</name>
    <dbReference type="NCBI Taxonomy" id="231916"/>
    <lineage>
        <taxon>Eukaryota</taxon>
        <taxon>Fungi</taxon>
        <taxon>Dikarya</taxon>
        <taxon>Basidiomycota</taxon>
        <taxon>Agaricomycotina</taxon>
        <taxon>Agaricomycetes</taxon>
        <taxon>Agaricomycetidae</taxon>
        <taxon>Agaricales</taxon>
        <taxon>Agaricineae</taxon>
        <taxon>Hymenogastraceae</taxon>
        <taxon>Gymnopilus</taxon>
    </lineage>
</organism>
<dbReference type="EMBL" id="NHYE01000764">
    <property type="protein sequence ID" value="PPR03211.1"/>
    <property type="molecule type" value="Genomic_DNA"/>
</dbReference>
<comment type="caution">
    <text evidence="3">The sequence shown here is derived from an EMBL/GenBank/DDBJ whole genome shotgun (WGS) entry which is preliminary data.</text>
</comment>
<comment type="similarity">
    <text evidence="1">Belongs to the TMA16 family.</text>
</comment>
<proteinExistence type="inferred from homology"/>
<dbReference type="Gene3D" id="1.20.1440.170">
    <property type="entry name" value="Translation machinery-associated protein 16-like"/>
    <property type="match status" value="1"/>
</dbReference>
<name>A0A409YJL4_9AGAR</name>
<evidence type="ECO:0000256" key="1">
    <source>
        <dbReference type="ARBA" id="ARBA00034127"/>
    </source>
</evidence>
<dbReference type="PANTHER" id="PTHR13349">
    <property type="entry name" value="TRANSLATION MACHINERY-ASSOCIATED PROTEIN 16"/>
    <property type="match status" value="1"/>
</dbReference>
<dbReference type="InParanoid" id="A0A409YJL4"/>
<dbReference type="PANTHER" id="PTHR13349:SF2">
    <property type="entry name" value="TRANSLATION MACHINERY-ASSOCIATED PROTEIN 16"/>
    <property type="match status" value="1"/>
</dbReference>
<accession>A0A409YJL4</accession>